<keyword evidence="3 7" id="KW-0999">Mitochondrion inner membrane</keyword>
<feature type="transmembrane region" description="Helical" evidence="7">
    <location>
        <begin position="77"/>
        <end position="96"/>
    </location>
</feature>
<dbReference type="PANTHER" id="PTHR15415">
    <property type="entry name" value="MITOFILIN"/>
    <property type="match status" value="1"/>
</dbReference>
<keyword evidence="5 7" id="KW-0496">Mitochondrion</keyword>
<evidence type="ECO:0000256" key="7">
    <source>
        <dbReference type="RuleBase" id="RU363000"/>
    </source>
</evidence>
<comment type="similarity">
    <text evidence="1 7">Belongs to the MICOS complex subunit Mic60 family.</text>
</comment>
<evidence type="ECO:0000256" key="1">
    <source>
        <dbReference type="ARBA" id="ARBA00010877"/>
    </source>
</evidence>
<feature type="region of interest" description="Disordered" evidence="9">
    <location>
        <begin position="158"/>
        <end position="179"/>
    </location>
</feature>
<comment type="subunit">
    <text evidence="7">Component of the mitochondrial contact site and cristae organizing system (MICOS) complex.</text>
</comment>
<dbReference type="EMBL" id="GEBQ01016540">
    <property type="protein sequence ID" value="JAT23437.1"/>
    <property type="molecule type" value="Transcribed_RNA"/>
</dbReference>
<feature type="coiled-coil region" evidence="8">
    <location>
        <begin position="450"/>
        <end position="489"/>
    </location>
</feature>
<dbReference type="GO" id="GO:0042407">
    <property type="term" value="P:cristae formation"/>
    <property type="evidence" value="ECO:0007669"/>
    <property type="project" value="TreeGrafter"/>
</dbReference>
<evidence type="ECO:0000256" key="9">
    <source>
        <dbReference type="SAM" id="MobiDB-lite"/>
    </source>
</evidence>
<dbReference type="AlphaFoldDB" id="A0A1B6LIB9"/>
<evidence type="ECO:0000256" key="2">
    <source>
        <dbReference type="ARBA" id="ARBA00022692"/>
    </source>
</evidence>
<name>A0A1B6LIB9_9HEMI</name>
<evidence type="ECO:0000256" key="6">
    <source>
        <dbReference type="ARBA" id="ARBA00023136"/>
    </source>
</evidence>
<keyword evidence="2 7" id="KW-0812">Transmembrane</keyword>
<keyword evidence="4 7" id="KW-1133">Transmembrane helix</keyword>
<keyword evidence="8" id="KW-0175">Coiled coil</keyword>
<evidence type="ECO:0000256" key="4">
    <source>
        <dbReference type="ARBA" id="ARBA00022989"/>
    </source>
</evidence>
<dbReference type="PANTHER" id="PTHR15415:SF7">
    <property type="entry name" value="MICOS COMPLEX SUBUNIT MIC60"/>
    <property type="match status" value="1"/>
</dbReference>
<protein>
    <recommendedName>
        <fullName evidence="7">MICOS complex subunit MIC60</fullName>
    </recommendedName>
    <alternativeName>
        <fullName evidence="7">Mitofilin</fullName>
    </alternativeName>
</protein>
<proteinExistence type="inferred from homology"/>
<evidence type="ECO:0000256" key="8">
    <source>
        <dbReference type="SAM" id="Coils"/>
    </source>
</evidence>
<comment type="function">
    <text evidence="7">Component of the MICOS complex, a large protein complex of the mitochondrial inner membrane that plays crucial roles in the maintenance of crista junctions, inner membrane architecture, and formation of contact sites to the outer membrane.</text>
</comment>
<gene>
    <name evidence="10" type="ORF">g.36584</name>
</gene>
<reference evidence="10" key="1">
    <citation type="submission" date="2015-11" db="EMBL/GenBank/DDBJ databases">
        <title>De novo transcriptome assembly of four potential Pierce s Disease insect vectors from Arizona vineyards.</title>
        <authorList>
            <person name="Tassone E.E."/>
        </authorList>
    </citation>
    <scope>NUCLEOTIDE SEQUENCE</scope>
</reference>
<comment type="subcellular location">
    <subcellularLocation>
        <location evidence="7">Mitochondrion inner membrane</location>
        <topology evidence="7">Single-pass membrane protein</topology>
    </subcellularLocation>
</comment>
<evidence type="ECO:0000313" key="10">
    <source>
        <dbReference type="EMBL" id="JAT23437.1"/>
    </source>
</evidence>
<evidence type="ECO:0000256" key="5">
    <source>
        <dbReference type="ARBA" id="ARBA00023128"/>
    </source>
</evidence>
<keyword evidence="6 7" id="KW-0472">Membrane</keyword>
<sequence>MEKFCVREMKGVWSPLYIFLKQHHQSSTSVPLHPSQPSRSGSPVCLSRVYVASIPKDSTQRRYASGEARPPRRFRKVFYTTVGLTLIGVGGAVVYAKQDSAFRKTLESYVPGTDRFISIIYQEKGESLSVEAITEQLASLQETILSLPNEVYKLVSPDEEAAKPSPLPKTQELKTEDGTKIKPKPAVATTKKAPGVVEVSNEAIESNIKNFANEALQLYNDAIALIQGSGNEIIDLIDKSVENIDQKAWNEIRKHVEENKKALGVVEEKAKLAGEKLKQFSTLLRSSKLPDDSVEHLKGLENDVNKAKAKLEDLKNSRLGASTKYFNKIEEARKHFSEELTTLFPSIRLSDKYLKLSEDQIDLFLYYAVQKLLYYQKELNKLETLTSHRLKKAIQDSKDDASVIQETIDAEVDKAKRQIKEDFDKKVLELKGECDKEIHNQMKRQEQVHIDLLNDQLKLKEKEVERKLVQRLEDRVLEEQGRLQAELADMTGRMKGLNEAISKRALQDQKALTSQGLWSATEALYAQLKTGSHDKEAAEKLQPLTDTVDAIRNAAAKGDDLVETVLATIPSTALKRGVYPEDSLRERFLNVEKVAWRVAGIPEGGASLPKLLLAWLQSALIIKASEPIPASELKNEPFDPAELNNYDVLQRARYYVDRGDFEQALKYMNLLKGGARSIALDWMKEVTILLETQQAANLLLAHASASGMIYS</sequence>
<dbReference type="GO" id="GO:0061617">
    <property type="term" value="C:MICOS complex"/>
    <property type="evidence" value="ECO:0007669"/>
    <property type="project" value="TreeGrafter"/>
</dbReference>
<accession>A0A1B6LIB9</accession>
<dbReference type="Pfam" id="PF09731">
    <property type="entry name" value="Mitofilin"/>
    <property type="match status" value="1"/>
</dbReference>
<organism evidence="10">
    <name type="scientific">Graphocephala atropunctata</name>
    <dbReference type="NCBI Taxonomy" id="36148"/>
    <lineage>
        <taxon>Eukaryota</taxon>
        <taxon>Metazoa</taxon>
        <taxon>Ecdysozoa</taxon>
        <taxon>Arthropoda</taxon>
        <taxon>Hexapoda</taxon>
        <taxon>Insecta</taxon>
        <taxon>Pterygota</taxon>
        <taxon>Neoptera</taxon>
        <taxon>Paraneoptera</taxon>
        <taxon>Hemiptera</taxon>
        <taxon>Auchenorrhyncha</taxon>
        <taxon>Membracoidea</taxon>
        <taxon>Cicadellidae</taxon>
        <taxon>Cicadellinae</taxon>
        <taxon>Cicadellini</taxon>
        <taxon>Graphocephala</taxon>
    </lineage>
</organism>
<evidence type="ECO:0000256" key="3">
    <source>
        <dbReference type="ARBA" id="ARBA00022792"/>
    </source>
</evidence>
<dbReference type="InterPro" id="IPR019133">
    <property type="entry name" value="MIC60"/>
</dbReference>